<dbReference type="SUPFAM" id="SSF56037">
    <property type="entry name" value="PheT/TilS domain"/>
    <property type="match status" value="1"/>
</dbReference>
<evidence type="ECO:0000313" key="2">
    <source>
        <dbReference type="EMBL" id="RFU41289.1"/>
    </source>
</evidence>
<dbReference type="Pfam" id="PF03483">
    <property type="entry name" value="B3_4"/>
    <property type="match status" value="1"/>
</dbReference>
<dbReference type="Proteomes" id="UP000261811">
    <property type="component" value="Unassembled WGS sequence"/>
</dbReference>
<feature type="domain" description="B3/B4 tRNA-binding" evidence="1">
    <location>
        <begin position="61"/>
        <end position="218"/>
    </location>
</feature>
<accession>A0A372JMV9</accession>
<sequence length="234" mass="24777">MYFQHSPQLWALHPDLVAGAVVVTDGITPDADASARVADHTAAALARLADAGQEAELPEIRAWRRTFTAMGLKPTQYRCASEALLRRVRKEGALPSIHPLVDLCNAVSAAFAIPVAALDLAAVTGGLTVGPAAGDEEYETFGGGTEHPAPGEIVYVDEARRAHARRWTNRQSGRSAVRPETRSVLIVAEGMHETAGSDVPKLVSALADEVAALWSVTPATARVTASAPRLDFDL</sequence>
<comment type="caution">
    <text evidence="2">The sequence shown here is derived from an EMBL/GenBank/DDBJ whole genome shotgun (WGS) entry which is preliminary data.</text>
</comment>
<dbReference type="PANTHER" id="PTHR39209:SF2">
    <property type="entry name" value="CYTOPLASMIC PROTEIN"/>
    <property type="match status" value="1"/>
</dbReference>
<dbReference type="Gene3D" id="3.50.40.10">
    <property type="entry name" value="Phenylalanyl-trna Synthetase, Chain B, domain 3"/>
    <property type="match status" value="1"/>
</dbReference>
<dbReference type="SMART" id="SM00873">
    <property type="entry name" value="B3_4"/>
    <property type="match status" value="1"/>
</dbReference>
<gene>
    <name evidence="2" type="ORF">DZF91_12590</name>
</gene>
<organism evidence="2 3">
    <name type="scientific">Actinomadura logoneensis</name>
    <dbReference type="NCBI Taxonomy" id="2293572"/>
    <lineage>
        <taxon>Bacteria</taxon>
        <taxon>Bacillati</taxon>
        <taxon>Actinomycetota</taxon>
        <taxon>Actinomycetes</taxon>
        <taxon>Streptosporangiales</taxon>
        <taxon>Thermomonosporaceae</taxon>
        <taxon>Actinomadura</taxon>
    </lineage>
</organism>
<dbReference type="AlphaFoldDB" id="A0A372JMV9"/>
<dbReference type="RefSeq" id="WP_117357658.1">
    <property type="nucleotide sequence ID" value="NZ_QURH01000222.1"/>
</dbReference>
<proteinExistence type="predicted"/>
<name>A0A372JMV9_9ACTN</name>
<evidence type="ECO:0000313" key="3">
    <source>
        <dbReference type="Proteomes" id="UP000261811"/>
    </source>
</evidence>
<dbReference type="InterPro" id="IPR005146">
    <property type="entry name" value="B3/B4_tRNA-bd"/>
</dbReference>
<protein>
    <recommendedName>
        <fullName evidence="1">B3/B4 tRNA-binding domain-containing protein</fullName>
    </recommendedName>
</protein>
<dbReference type="GO" id="GO:0003723">
    <property type="term" value="F:RNA binding"/>
    <property type="evidence" value="ECO:0007669"/>
    <property type="project" value="InterPro"/>
</dbReference>
<dbReference type="InterPro" id="IPR020825">
    <property type="entry name" value="Phe-tRNA_synthase-like_B3/B4"/>
</dbReference>
<dbReference type="GO" id="GO:0004826">
    <property type="term" value="F:phenylalanine-tRNA ligase activity"/>
    <property type="evidence" value="ECO:0007669"/>
    <property type="project" value="InterPro"/>
</dbReference>
<keyword evidence="3" id="KW-1185">Reference proteome</keyword>
<reference evidence="2 3" key="1">
    <citation type="submission" date="2018-08" db="EMBL/GenBank/DDBJ databases">
        <title>Actinomadura jelena sp. nov., a novel Actinomycete isolated from soil in Chad.</title>
        <authorList>
            <person name="Shi L."/>
        </authorList>
    </citation>
    <scope>NUCLEOTIDE SEQUENCE [LARGE SCALE GENOMIC DNA]</scope>
    <source>
        <strain evidence="2 3">NEAU-G17</strain>
    </source>
</reference>
<dbReference type="EMBL" id="QURH01000222">
    <property type="protein sequence ID" value="RFU41289.1"/>
    <property type="molecule type" value="Genomic_DNA"/>
</dbReference>
<dbReference type="PANTHER" id="PTHR39209">
    <property type="match status" value="1"/>
</dbReference>
<evidence type="ECO:0000259" key="1">
    <source>
        <dbReference type="SMART" id="SM00873"/>
    </source>
</evidence>
<dbReference type="OrthoDB" id="276580at2"/>